<dbReference type="EMBL" id="CP120733">
    <property type="protein sequence ID" value="WFD12045.1"/>
    <property type="molecule type" value="Genomic_DNA"/>
</dbReference>
<evidence type="ECO:0000313" key="1">
    <source>
        <dbReference type="EMBL" id="WFD12045.1"/>
    </source>
</evidence>
<reference evidence="1 2" key="1">
    <citation type="submission" date="2023-03" db="EMBL/GenBank/DDBJ databases">
        <title>Complete genome sequence of Tepidibacter sp. SWIR-1, isolated from a deep-sea hydrothermal vent.</title>
        <authorList>
            <person name="Li X."/>
        </authorList>
    </citation>
    <scope>NUCLEOTIDE SEQUENCE [LARGE SCALE GENOMIC DNA]</scope>
    <source>
        <strain evidence="1 2">SWIR-1</strain>
    </source>
</reference>
<keyword evidence="2" id="KW-1185">Reference proteome</keyword>
<protein>
    <recommendedName>
        <fullName evidence="3">4Fe-4S ferredoxin-type domain-containing protein</fullName>
    </recommendedName>
</protein>
<sequence length="66" mass="7804">MREECKKCGLCKNVTIEPLEGEYIELKDDNIVLKENKNSLNKIKYTQQPKPLPKEYIELIDDFECK</sequence>
<accession>A0ABY8EL25</accession>
<dbReference type="RefSeq" id="WP_277734311.1">
    <property type="nucleotide sequence ID" value="NZ_CP120733.1"/>
</dbReference>
<proteinExistence type="predicted"/>
<name>A0ABY8EL25_9FIRM</name>
<gene>
    <name evidence="1" type="ORF">P4S50_08190</name>
</gene>
<evidence type="ECO:0008006" key="3">
    <source>
        <dbReference type="Google" id="ProtNLM"/>
    </source>
</evidence>
<dbReference type="Proteomes" id="UP001222800">
    <property type="component" value="Chromosome"/>
</dbReference>
<evidence type="ECO:0000313" key="2">
    <source>
        <dbReference type="Proteomes" id="UP001222800"/>
    </source>
</evidence>
<organism evidence="1 2">
    <name type="scientific">Tepidibacter hydrothermalis</name>
    <dbReference type="NCBI Taxonomy" id="3036126"/>
    <lineage>
        <taxon>Bacteria</taxon>
        <taxon>Bacillati</taxon>
        <taxon>Bacillota</taxon>
        <taxon>Clostridia</taxon>
        <taxon>Peptostreptococcales</taxon>
        <taxon>Peptostreptococcaceae</taxon>
        <taxon>Tepidibacter</taxon>
    </lineage>
</organism>